<dbReference type="Gene3D" id="1.10.30.50">
    <property type="match status" value="1"/>
</dbReference>
<dbReference type="STRING" id="1137991.SAMN05660642_03035"/>
<feature type="domain" description="HNH nuclease" evidence="2">
    <location>
        <begin position="166"/>
        <end position="227"/>
    </location>
</feature>
<accession>A0A1G9V154</accession>
<dbReference type="InterPro" id="IPR003615">
    <property type="entry name" value="HNH_nuc"/>
</dbReference>
<keyword evidence="4" id="KW-1185">Reference proteome</keyword>
<evidence type="ECO:0000259" key="2">
    <source>
        <dbReference type="SMART" id="SM00507"/>
    </source>
</evidence>
<proteinExistence type="predicted"/>
<evidence type="ECO:0000313" key="4">
    <source>
        <dbReference type="Proteomes" id="UP000198680"/>
    </source>
</evidence>
<dbReference type="RefSeq" id="WP_091219810.1">
    <property type="nucleotide sequence ID" value="NZ_FNHE01000007.1"/>
</dbReference>
<reference evidence="4" key="1">
    <citation type="submission" date="2016-10" db="EMBL/GenBank/DDBJ databases">
        <authorList>
            <person name="Varghese N."/>
            <person name="Submissions S."/>
        </authorList>
    </citation>
    <scope>NUCLEOTIDE SEQUENCE [LARGE SCALE GENOMIC DNA]</scope>
    <source>
        <strain evidence="4">DSM 45419</strain>
    </source>
</reference>
<feature type="compositionally biased region" description="Basic and acidic residues" evidence="1">
    <location>
        <begin position="271"/>
        <end position="280"/>
    </location>
</feature>
<dbReference type="AlphaFoldDB" id="A0A1G9V154"/>
<dbReference type="EMBL" id="FNHE01000007">
    <property type="protein sequence ID" value="SDM65767.1"/>
    <property type="molecule type" value="Genomic_DNA"/>
</dbReference>
<feature type="region of interest" description="Disordered" evidence="1">
    <location>
        <begin position="271"/>
        <end position="299"/>
    </location>
</feature>
<gene>
    <name evidence="3" type="ORF">SAMN05660642_03035</name>
</gene>
<dbReference type="SMART" id="SM00507">
    <property type="entry name" value="HNHc"/>
    <property type="match status" value="1"/>
</dbReference>
<dbReference type="GO" id="GO:0003676">
    <property type="term" value="F:nucleic acid binding"/>
    <property type="evidence" value="ECO:0007669"/>
    <property type="project" value="InterPro"/>
</dbReference>
<keyword evidence="3" id="KW-0540">Nuclease</keyword>
<keyword evidence="3" id="KW-0378">Hydrolase</keyword>
<dbReference type="OrthoDB" id="4413592at2"/>
<evidence type="ECO:0000256" key="1">
    <source>
        <dbReference type="SAM" id="MobiDB-lite"/>
    </source>
</evidence>
<dbReference type="GO" id="GO:0008270">
    <property type="term" value="F:zinc ion binding"/>
    <property type="evidence" value="ECO:0007669"/>
    <property type="project" value="InterPro"/>
</dbReference>
<protein>
    <submittedName>
        <fullName evidence="3">HNH endonuclease</fullName>
    </submittedName>
</protein>
<dbReference type="InterPro" id="IPR002711">
    <property type="entry name" value="HNH"/>
</dbReference>
<organism evidence="3 4">
    <name type="scientific">Geodermatophilus siccatus</name>
    <dbReference type="NCBI Taxonomy" id="1137991"/>
    <lineage>
        <taxon>Bacteria</taxon>
        <taxon>Bacillati</taxon>
        <taxon>Actinomycetota</taxon>
        <taxon>Actinomycetes</taxon>
        <taxon>Geodermatophilales</taxon>
        <taxon>Geodermatophilaceae</taxon>
        <taxon>Geodermatophilus</taxon>
    </lineage>
</organism>
<dbReference type="GO" id="GO:0004519">
    <property type="term" value="F:endonuclease activity"/>
    <property type="evidence" value="ECO:0007669"/>
    <property type="project" value="UniProtKB-KW"/>
</dbReference>
<name>A0A1G9V154_9ACTN</name>
<keyword evidence="3" id="KW-0255">Endonuclease</keyword>
<evidence type="ECO:0000313" key="3">
    <source>
        <dbReference type="EMBL" id="SDM65767.1"/>
    </source>
</evidence>
<dbReference type="Pfam" id="PF01844">
    <property type="entry name" value="HNH"/>
    <property type="match status" value="1"/>
</dbReference>
<dbReference type="CDD" id="cd00085">
    <property type="entry name" value="HNHc"/>
    <property type="match status" value="1"/>
</dbReference>
<sequence length="299" mass="33161">MTMTTEQERAQDWQCLHCGTPLPENPGTGRLYCDRACARAYRRGQRNQARPVASCQRCGQAMPGKRPQAKWCSDLCRNRANQERNRDRRNAAARERARAKSAREYDASSELWAACWRCGDLFLLRNRNTHCQRPDCQRAAKSLATRLHGAAQRVRKAGFGAAIDKFTVRDVYERDNGNCYLCGRPTIGDLDDGRQPASATLEHVVPIEQGGAHTLGNVRLAHLECNVVKGSRSTEEAREALAGREPVAAPEQQPATVVPLVPLAYALANRLRDVPRDRPGGRPLITALPAEPADPDPHE</sequence>
<dbReference type="Proteomes" id="UP000198680">
    <property type="component" value="Unassembled WGS sequence"/>
</dbReference>